<dbReference type="InterPro" id="IPR027417">
    <property type="entry name" value="P-loop_NTPase"/>
</dbReference>
<dbReference type="InterPro" id="IPR017871">
    <property type="entry name" value="ABC_transporter-like_CS"/>
</dbReference>
<dbReference type="GO" id="GO:0005524">
    <property type="term" value="F:ATP binding"/>
    <property type="evidence" value="ECO:0007669"/>
    <property type="project" value="UniProtKB-KW"/>
</dbReference>
<dbReference type="PROSITE" id="PS00211">
    <property type="entry name" value="ABC_TRANSPORTER_1"/>
    <property type="match status" value="1"/>
</dbReference>
<sequence>MANFIVKAKNMTKKFDELTVIDGWDIEIEKGQRVVILGPSGCGKTTFLKILSGLQKVDSGSIERRYERLGFVFQEPRLIPWKSVEENLLFISNDRARITEMLMNMRLKGFENYLPSQLSGGMKQRVNLARALIVDPDLLILDEPFGSLDMPVKFGIIEDINSLWNKRQFTIIMVTHDTKEAISLADRILILSPRPSKIMSDMKINLSVNQRDISEPAFIEIESSLMKKIFSI</sequence>
<accession>A0A7V3RE44</accession>
<reference evidence="5" key="1">
    <citation type="journal article" date="2020" name="mSystems">
        <title>Genome- and Community-Level Interaction Insights into Carbon Utilization and Element Cycling Functions of Hydrothermarchaeota in Hydrothermal Sediment.</title>
        <authorList>
            <person name="Zhou Z."/>
            <person name="Liu Y."/>
            <person name="Xu W."/>
            <person name="Pan J."/>
            <person name="Luo Z.H."/>
            <person name="Li M."/>
        </authorList>
    </citation>
    <scope>NUCLEOTIDE SEQUENCE [LARGE SCALE GENOMIC DNA]</scope>
    <source>
        <strain evidence="5">SpSt-966</strain>
    </source>
</reference>
<dbReference type="InterPro" id="IPR003593">
    <property type="entry name" value="AAA+_ATPase"/>
</dbReference>
<protein>
    <submittedName>
        <fullName evidence="5">ABC transporter ATP-binding protein</fullName>
    </submittedName>
</protein>
<evidence type="ECO:0000259" key="4">
    <source>
        <dbReference type="PROSITE" id="PS50893"/>
    </source>
</evidence>
<dbReference type="PANTHER" id="PTHR42788:SF13">
    <property type="entry name" value="ALIPHATIC SULFONATES IMPORT ATP-BINDING PROTEIN SSUB"/>
    <property type="match status" value="1"/>
</dbReference>
<evidence type="ECO:0000313" key="5">
    <source>
        <dbReference type="EMBL" id="HGE74994.1"/>
    </source>
</evidence>
<keyword evidence="1" id="KW-0813">Transport</keyword>
<gene>
    <name evidence="5" type="ORF">ENX73_02585</name>
</gene>
<dbReference type="InterPro" id="IPR003439">
    <property type="entry name" value="ABC_transporter-like_ATP-bd"/>
</dbReference>
<dbReference type="InterPro" id="IPR050166">
    <property type="entry name" value="ABC_transporter_ATP-bind"/>
</dbReference>
<dbReference type="PANTHER" id="PTHR42788">
    <property type="entry name" value="TAURINE IMPORT ATP-BINDING PROTEIN-RELATED"/>
    <property type="match status" value="1"/>
</dbReference>
<dbReference type="SMART" id="SM00382">
    <property type="entry name" value="AAA"/>
    <property type="match status" value="1"/>
</dbReference>
<dbReference type="Pfam" id="PF00005">
    <property type="entry name" value="ABC_tran"/>
    <property type="match status" value="1"/>
</dbReference>
<dbReference type="SUPFAM" id="SSF52540">
    <property type="entry name" value="P-loop containing nucleoside triphosphate hydrolases"/>
    <property type="match status" value="1"/>
</dbReference>
<keyword evidence="2" id="KW-0547">Nucleotide-binding</keyword>
<dbReference type="AlphaFoldDB" id="A0A7V3RE44"/>
<name>A0A7V3RE44_9BACT</name>
<organism evidence="5">
    <name type="scientific">Mesoaciditoga lauensis</name>
    <dbReference type="NCBI Taxonomy" id="1495039"/>
    <lineage>
        <taxon>Bacteria</taxon>
        <taxon>Thermotogati</taxon>
        <taxon>Thermotogota</taxon>
        <taxon>Thermotogae</taxon>
        <taxon>Mesoaciditogales</taxon>
        <taxon>Mesoaciditogaceae</taxon>
        <taxon>Mesoaciditoga</taxon>
    </lineage>
</organism>
<proteinExistence type="predicted"/>
<keyword evidence="3 5" id="KW-0067">ATP-binding</keyword>
<dbReference type="GO" id="GO:0016887">
    <property type="term" value="F:ATP hydrolysis activity"/>
    <property type="evidence" value="ECO:0007669"/>
    <property type="project" value="InterPro"/>
</dbReference>
<feature type="domain" description="ABC transporter" evidence="4">
    <location>
        <begin position="6"/>
        <end position="218"/>
    </location>
</feature>
<comment type="caution">
    <text evidence="5">The sequence shown here is derived from an EMBL/GenBank/DDBJ whole genome shotgun (WGS) entry which is preliminary data.</text>
</comment>
<evidence type="ECO:0000256" key="1">
    <source>
        <dbReference type="ARBA" id="ARBA00022448"/>
    </source>
</evidence>
<evidence type="ECO:0000256" key="3">
    <source>
        <dbReference type="ARBA" id="ARBA00022840"/>
    </source>
</evidence>
<dbReference type="PROSITE" id="PS50893">
    <property type="entry name" value="ABC_TRANSPORTER_2"/>
    <property type="match status" value="1"/>
</dbReference>
<dbReference type="Gene3D" id="3.40.50.300">
    <property type="entry name" value="P-loop containing nucleotide triphosphate hydrolases"/>
    <property type="match status" value="1"/>
</dbReference>
<evidence type="ECO:0000256" key="2">
    <source>
        <dbReference type="ARBA" id="ARBA00022741"/>
    </source>
</evidence>
<dbReference type="EMBL" id="DTPE01000107">
    <property type="protein sequence ID" value="HGE74994.1"/>
    <property type="molecule type" value="Genomic_DNA"/>
</dbReference>